<evidence type="ECO:0000313" key="1">
    <source>
        <dbReference type="EMBL" id="TQV75204.1"/>
    </source>
</evidence>
<evidence type="ECO:0000313" key="2">
    <source>
        <dbReference type="Proteomes" id="UP000317839"/>
    </source>
</evidence>
<dbReference type="OrthoDB" id="9832256at2"/>
<accession>A0A545TDA6</accession>
<reference evidence="1 2" key="1">
    <citation type="submission" date="2019-06" db="EMBL/GenBank/DDBJ databases">
        <title>Draft genome of Aliikangiella marina GYP-15.</title>
        <authorList>
            <person name="Wang G."/>
        </authorList>
    </citation>
    <scope>NUCLEOTIDE SEQUENCE [LARGE SCALE GENOMIC DNA]</scope>
    <source>
        <strain evidence="1 2">GYP-15</strain>
    </source>
</reference>
<sequence>MNLSLMANQAIPVIQNPRVSHLSAPKQRAAAILLGFAISFPCKADNALVWIGYNQTSSDFWGDGRSDFKPDGESIGVSYLFDDTIDVAYSFGKIKGQESWPIAGVNNPNVTDRGESESESHSLSLTWLLEDFSLGFTVSDIQSEERTLIRFPIVAEITVTDDQLVSLNYDDFYSDDKTTFGWSVGLQFADSKNDNLQVFFTDPATSIATRFNQKSYSLFSDFDISYDIESESITFTPQLSVGWNFELSSDGEPLILLTRGDRRTLLNRFNDRITNSFLIPDSGYWNLSTNLDLHNGWNIALAYGKTISAPIDTTSISFDISLAF</sequence>
<dbReference type="Proteomes" id="UP000317839">
    <property type="component" value="Unassembled WGS sequence"/>
</dbReference>
<gene>
    <name evidence="1" type="ORF">FLL45_09705</name>
</gene>
<evidence type="ECO:0008006" key="3">
    <source>
        <dbReference type="Google" id="ProtNLM"/>
    </source>
</evidence>
<comment type="caution">
    <text evidence="1">The sequence shown here is derived from an EMBL/GenBank/DDBJ whole genome shotgun (WGS) entry which is preliminary data.</text>
</comment>
<protein>
    <recommendedName>
        <fullName evidence="3">Autotransporter outer membrane beta-barrel domain-containing protein</fullName>
    </recommendedName>
</protein>
<keyword evidence="2" id="KW-1185">Reference proteome</keyword>
<proteinExistence type="predicted"/>
<dbReference type="SUPFAM" id="SSF56935">
    <property type="entry name" value="Porins"/>
    <property type="match status" value="1"/>
</dbReference>
<name>A0A545TDA6_9GAMM</name>
<dbReference type="AlphaFoldDB" id="A0A545TDA6"/>
<dbReference type="EMBL" id="VIKR01000002">
    <property type="protein sequence ID" value="TQV75204.1"/>
    <property type="molecule type" value="Genomic_DNA"/>
</dbReference>
<dbReference type="RefSeq" id="WP_142941820.1">
    <property type="nucleotide sequence ID" value="NZ_VIKR01000002.1"/>
</dbReference>
<organism evidence="1 2">
    <name type="scientific">Aliikangiella marina</name>
    <dbReference type="NCBI Taxonomy" id="1712262"/>
    <lineage>
        <taxon>Bacteria</taxon>
        <taxon>Pseudomonadati</taxon>
        <taxon>Pseudomonadota</taxon>
        <taxon>Gammaproteobacteria</taxon>
        <taxon>Oceanospirillales</taxon>
        <taxon>Pleioneaceae</taxon>
        <taxon>Aliikangiella</taxon>
    </lineage>
</organism>